<sequence length="286" mass="33125">MVAPPLEAGYWIFWLAAFCVILVLIEIGAEYCSKKKFEQKMDQKREALVGPITSSPASILELSIFYEFLKAQWCAFTIGSSEPPISPRQLNLLSLLIGPSNSDQEIPRDTVAVSWVYVGFEFGESCEQFGATDEQLRGHFEYQMICTNVQCIYFVEDGKKRRMAGVTWYLRNDEKSKNHEDYNMIAIYETIREKRFEEVQKIRKLEKEEALRRGGWLGEPTDEYTSTIFSHLKLLTLKDGRLAVFACNADGEEEKFAFNERTERYEVLEDVVEVEDRPSNYLLRII</sequence>
<dbReference type="OrthoDB" id="10578539at2759"/>
<accession>O17675</accession>
<gene>
    <name evidence="2 4" type="ORF">C49A1.1</name>
    <name evidence="2" type="ORF">CELE_C49A1.1</name>
</gene>
<dbReference type="AlphaFoldDB" id="O17675"/>
<keyword evidence="3" id="KW-1185">Reference proteome</keyword>
<feature type="transmembrane region" description="Helical" evidence="1">
    <location>
        <begin position="12"/>
        <end position="32"/>
    </location>
</feature>
<dbReference type="PaxDb" id="6239-C49A1.1"/>
<dbReference type="WormBase" id="C49A1.1">
    <property type="protein sequence ID" value="CE42870"/>
    <property type="gene ID" value="WBGene00008184"/>
</dbReference>
<organism evidence="2 3">
    <name type="scientific">Caenorhabditis elegans</name>
    <dbReference type="NCBI Taxonomy" id="6239"/>
    <lineage>
        <taxon>Eukaryota</taxon>
        <taxon>Metazoa</taxon>
        <taxon>Ecdysozoa</taxon>
        <taxon>Nematoda</taxon>
        <taxon>Chromadorea</taxon>
        <taxon>Rhabditida</taxon>
        <taxon>Rhabditina</taxon>
        <taxon>Rhabditomorpha</taxon>
        <taxon>Rhabditoidea</taxon>
        <taxon>Rhabditidae</taxon>
        <taxon>Peloderinae</taxon>
        <taxon>Caenorhabditis</taxon>
    </lineage>
</organism>
<reference evidence="2 3" key="1">
    <citation type="journal article" date="1998" name="Science">
        <title>Genome sequence of the nematode C. elegans: a platform for investigating biology.</title>
        <authorList>
            <consortium name="The C. elegans sequencing consortium"/>
            <person name="Sulson J.E."/>
            <person name="Waterston R."/>
        </authorList>
    </citation>
    <scope>NUCLEOTIDE SEQUENCE [LARGE SCALE GENOMIC DNA]</scope>
    <source>
        <strain evidence="2 3">Bristol N2</strain>
    </source>
</reference>
<dbReference type="CTD" id="183585"/>
<evidence type="ECO:0000313" key="2">
    <source>
        <dbReference type="EMBL" id="CAB05709.2"/>
    </source>
</evidence>
<dbReference type="InParanoid" id="O17675"/>
<protein>
    <submittedName>
        <fullName evidence="2">Uncharacterized protein</fullName>
    </submittedName>
</protein>
<dbReference type="UCSC" id="C49A1.1">
    <property type="organism name" value="c. elegans"/>
</dbReference>
<evidence type="ECO:0000256" key="1">
    <source>
        <dbReference type="SAM" id="Phobius"/>
    </source>
</evidence>
<dbReference type="STRING" id="6239.C49A1.1.1"/>
<keyword evidence="1" id="KW-1133">Transmembrane helix</keyword>
<dbReference type="Proteomes" id="UP000001940">
    <property type="component" value="Chromosome I"/>
</dbReference>
<dbReference type="eggNOG" id="KOG4297">
    <property type="taxonomic scope" value="Eukaryota"/>
</dbReference>
<dbReference type="Bgee" id="WBGene00008184">
    <property type="expression patterns" value="Expressed in larva"/>
</dbReference>
<dbReference type="FunCoup" id="O17675">
    <property type="interactions" value="811"/>
</dbReference>
<dbReference type="GeneID" id="183585"/>
<dbReference type="OMA" id="MIAIYET"/>
<name>O17675_CAEEL</name>
<dbReference type="PANTHER" id="PTHR34005:SF7">
    <property type="entry name" value="PROTEIN CBG26726"/>
    <property type="match status" value="1"/>
</dbReference>
<evidence type="ECO:0000313" key="3">
    <source>
        <dbReference type="Proteomes" id="UP000001940"/>
    </source>
</evidence>
<keyword evidence="1" id="KW-0472">Membrane</keyword>
<proteinExistence type="predicted"/>
<dbReference type="PANTHER" id="PTHR34005">
    <property type="entry name" value="PROTEIN CBG15054-RELATED"/>
    <property type="match status" value="1"/>
</dbReference>
<dbReference type="AGR" id="WB:WBGene00008184"/>
<dbReference type="KEGG" id="cel:CELE_C49A1.1"/>
<dbReference type="EMBL" id="BX284601">
    <property type="protein sequence ID" value="CAB05709.2"/>
    <property type="molecule type" value="Genomic_DNA"/>
</dbReference>
<keyword evidence="1" id="KW-0812">Transmembrane</keyword>
<dbReference type="SMR" id="O17675"/>
<dbReference type="HOGENOM" id="CLU_1039101_0_0_1"/>
<dbReference type="RefSeq" id="NP_493481.2">
    <property type="nucleotide sequence ID" value="NM_061080.4"/>
</dbReference>
<evidence type="ECO:0000313" key="4">
    <source>
        <dbReference type="WormBase" id="C49A1.1"/>
    </source>
</evidence>